<sequence length="1208" mass="133817">MYLRPIWLSICLIAFSASLHAAPLPLSLQVLSSQLHIDRHDIAISTDDWHWLRHKGEIRLGISPSESAPFAVNAEDNQYEGISADATALVSQLLGVQVKIIPFASDAQALQALQAGSIDMINSHGSHQPRENLILSTPYARDRLALFKRSAEPRHSPIDLAGLRVATTAAHSEDLRKRFPRADFRVYADHDKAIAAASFGQADVYLDDLYSAYYRINRSFYGFVRFERFTDLSVGGYSYALRADSTRLQHLLNVAIGAIGEVQLRNLAKRWVGNSFIPSEEPLNLTNEQLRWIERHPVARLVINDDLAPGAYFDSSGVFSGGIADLLEVVTLSTGLHFQVTSRSGGFPQMIDAVQKGDADLAIMTASPERETKLRFSRPIISGPFVLLSTVEQQGKLDSLANKRVSIATGHVAIRQLRKRYPDAQLVEAGGSLDSMNLLYEGKADAAVVALPAARYYIERLFRDKLAINYVLDVGPAKVNFAMRRSDAELQSIIDKVLQSIAPDELNAISNRWRSPPGMSGQTWRNYERVISEVIAAAGVLLLLSLVWVVYLRRQIKARLKAEQMLNDQLQFVQTLTDCMPPPLYVRDFNGRMLSCNRSYLKAVGLSAEQVLNKTVRELPMEHFESIPDFHQHYLQAIRDGQTIESVHQIQANGRDLWIEHWVQPFQDSRGVTKGVICGWLDITEHRHLVQQLKEAKNQAVDASRAKTSFLATMSHEIRTPMNAVIGILELALKRADSVPIDRASIEIAYTSAKSLLELIGDILDIARIESGRLSLSPNRANLRELVESVARVFEGLARQKRLKLILEIDSSINCDVLVDALRFKQILSNLVSNAIKFTEEGAVKISIAGVLIDANLINVRLSVEDSGVGISPADQQRLFRPFVQVQRNVQPNEGTGLGLVICRSLCEMMGGQVSMTSALGRGTRVDVELRLQVLECISVGFTPALIKTGQRYRLQVLVVDDHRVNRQVLHQQLSFLGHDVREAEDGKEAFARWQEQAFDVVITDCHMPIMNGVDLTRAIRQAELQGAMPATVIIGLTADAQPEEIGLCIEAGMNECLIKPIGLDELDARLMAYQHGEAEQSLTGELLVAGPATLQLVDLGPLELLISSEPVKFRQILNELINNNRNDCQRLSALLQEGDTDKVAELAHRIKGAARVVKGELLVECCRQLEAVCLDPQATFGQLQQAVAQVEAAINALEQALLSLQGD</sequence>
<dbReference type="CDD" id="cd00082">
    <property type="entry name" value="HisKA"/>
    <property type="match status" value="1"/>
</dbReference>
<dbReference type="InterPro" id="IPR000014">
    <property type="entry name" value="PAS"/>
</dbReference>
<comment type="subcellular location">
    <subcellularLocation>
        <location evidence="2">Cell inner membrane</location>
        <topology evidence="2">Multi-pass membrane protein</topology>
    </subcellularLocation>
</comment>
<dbReference type="InterPro" id="IPR004358">
    <property type="entry name" value="Sig_transdc_His_kin-like_C"/>
</dbReference>
<accession>A0AB39I5U0</accession>
<feature type="domain" description="PAS" evidence="22">
    <location>
        <begin position="569"/>
        <end position="641"/>
    </location>
</feature>
<dbReference type="GO" id="GO:0005886">
    <property type="term" value="C:plasma membrane"/>
    <property type="evidence" value="ECO:0007669"/>
    <property type="project" value="UniProtKB-SubCell"/>
</dbReference>
<dbReference type="Gene3D" id="3.30.565.10">
    <property type="entry name" value="Histidine kinase-like ATPase, C-terminal domain"/>
    <property type="match status" value="1"/>
</dbReference>
<evidence type="ECO:0000256" key="1">
    <source>
        <dbReference type="ARBA" id="ARBA00000085"/>
    </source>
</evidence>
<dbReference type="InterPro" id="IPR003594">
    <property type="entry name" value="HATPase_dom"/>
</dbReference>
<evidence type="ECO:0000259" key="20">
    <source>
        <dbReference type="PROSITE" id="PS50109"/>
    </source>
</evidence>
<feature type="chain" id="PRO_5044340011" description="histidine kinase" evidence="19">
    <location>
        <begin position="22"/>
        <end position="1208"/>
    </location>
</feature>
<dbReference type="SUPFAM" id="SSF47226">
    <property type="entry name" value="Histidine-containing phosphotransfer domain, HPT domain"/>
    <property type="match status" value="1"/>
</dbReference>
<dbReference type="InterPro" id="IPR035965">
    <property type="entry name" value="PAS-like_dom_sf"/>
</dbReference>
<proteinExistence type="predicted"/>
<dbReference type="InterPro" id="IPR036097">
    <property type="entry name" value="HisK_dim/P_sf"/>
</dbReference>
<evidence type="ECO:0000256" key="4">
    <source>
        <dbReference type="ARBA" id="ARBA00022475"/>
    </source>
</evidence>
<evidence type="ECO:0000256" key="13">
    <source>
        <dbReference type="ARBA" id="ARBA00022989"/>
    </source>
</evidence>
<evidence type="ECO:0000256" key="19">
    <source>
        <dbReference type="SAM" id="SignalP"/>
    </source>
</evidence>
<feature type="domain" description="PAC" evidence="23">
    <location>
        <begin position="642"/>
        <end position="695"/>
    </location>
</feature>
<evidence type="ECO:0000259" key="23">
    <source>
        <dbReference type="PROSITE" id="PS50113"/>
    </source>
</evidence>
<dbReference type="RefSeq" id="WP_280043556.1">
    <property type="nucleotide sequence ID" value="NZ_CP162607.1"/>
</dbReference>
<dbReference type="InterPro" id="IPR003661">
    <property type="entry name" value="HisK_dim/P_dom"/>
</dbReference>
<dbReference type="EC" id="2.7.13.3" evidence="3"/>
<dbReference type="SMART" id="SM00448">
    <property type="entry name" value="REC"/>
    <property type="match status" value="1"/>
</dbReference>
<keyword evidence="7" id="KW-0808">Transferase</keyword>
<dbReference type="SMART" id="SM00388">
    <property type="entry name" value="HisKA"/>
    <property type="match status" value="1"/>
</dbReference>
<feature type="domain" description="Response regulatory" evidence="21">
    <location>
        <begin position="956"/>
        <end position="1075"/>
    </location>
</feature>
<dbReference type="SUPFAM" id="SSF52172">
    <property type="entry name" value="CheY-like"/>
    <property type="match status" value="1"/>
</dbReference>
<evidence type="ECO:0000259" key="22">
    <source>
        <dbReference type="PROSITE" id="PS50112"/>
    </source>
</evidence>
<feature type="coiled-coil region" evidence="18">
    <location>
        <begin position="1181"/>
        <end position="1208"/>
    </location>
</feature>
<feature type="modified residue" description="4-aspartylphosphate" evidence="17">
    <location>
        <position position="1005"/>
    </location>
</feature>
<dbReference type="PROSITE" id="PS50109">
    <property type="entry name" value="HIS_KIN"/>
    <property type="match status" value="1"/>
</dbReference>
<evidence type="ECO:0000256" key="2">
    <source>
        <dbReference type="ARBA" id="ARBA00004429"/>
    </source>
</evidence>
<evidence type="ECO:0000256" key="18">
    <source>
        <dbReference type="SAM" id="Coils"/>
    </source>
</evidence>
<dbReference type="PRINTS" id="PR00344">
    <property type="entry name" value="BCTRLSENSOR"/>
</dbReference>
<dbReference type="PROSITE" id="PS50112">
    <property type="entry name" value="PAS"/>
    <property type="match status" value="1"/>
</dbReference>
<dbReference type="Pfam" id="PF08448">
    <property type="entry name" value="PAS_4"/>
    <property type="match status" value="1"/>
</dbReference>
<dbReference type="Pfam" id="PF00497">
    <property type="entry name" value="SBP_bac_3"/>
    <property type="match status" value="2"/>
</dbReference>
<dbReference type="Pfam" id="PF02518">
    <property type="entry name" value="HATPase_c"/>
    <property type="match status" value="1"/>
</dbReference>
<dbReference type="Gene3D" id="1.20.120.160">
    <property type="entry name" value="HPT domain"/>
    <property type="match status" value="1"/>
</dbReference>
<keyword evidence="12" id="KW-0067">ATP-binding</keyword>
<dbReference type="CDD" id="cd16922">
    <property type="entry name" value="HATPase_EvgS-ArcB-TorS-like"/>
    <property type="match status" value="1"/>
</dbReference>
<evidence type="ECO:0000256" key="3">
    <source>
        <dbReference type="ARBA" id="ARBA00012438"/>
    </source>
</evidence>
<dbReference type="FunFam" id="3.30.565.10:FF:000010">
    <property type="entry name" value="Sensor histidine kinase RcsC"/>
    <property type="match status" value="1"/>
</dbReference>
<dbReference type="Gene3D" id="3.40.190.10">
    <property type="entry name" value="Periplasmic binding protein-like II"/>
    <property type="match status" value="4"/>
</dbReference>
<dbReference type="InterPro" id="IPR036890">
    <property type="entry name" value="HATPase_C_sf"/>
</dbReference>
<feature type="domain" description="HPt" evidence="24">
    <location>
        <begin position="1110"/>
        <end position="1205"/>
    </location>
</feature>
<name>A0AB39I5U0_9PSED</name>
<dbReference type="SMART" id="SM00062">
    <property type="entry name" value="PBPb"/>
    <property type="match status" value="2"/>
</dbReference>
<protein>
    <recommendedName>
        <fullName evidence="3">histidine kinase</fullName>
        <ecNumber evidence="3">2.7.13.3</ecNumber>
    </recommendedName>
</protein>
<dbReference type="InterPro" id="IPR013656">
    <property type="entry name" value="PAS_4"/>
</dbReference>
<evidence type="ECO:0000256" key="8">
    <source>
        <dbReference type="ARBA" id="ARBA00022692"/>
    </source>
</evidence>
<dbReference type="InterPro" id="IPR001638">
    <property type="entry name" value="Solute-binding_3/MltF_N"/>
</dbReference>
<keyword evidence="13" id="KW-1133">Transmembrane helix</keyword>
<dbReference type="InterPro" id="IPR000700">
    <property type="entry name" value="PAS-assoc_C"/>
</dbReference>
<evidence type="ECO:0000259" key="24">
    <source>
        <dbReference type="PROSITE" id="PS50894"/>
    </source>
</evidence>
<dbReference type="Gene3D" id="3.40.50.2300">
    <property type="match status" value="1"/>
</dbReference>
<evidence type="ECO:0000256" key="12">
    <source>
        <dbReference type="ARBA" id="ARBA00022840"/>
    </source>
</evidence>
<dbReference type="PROSITE" id="PS50113">
    <property type="entry name" value="PAC"/>
    <property type="match status" value="1"/>
</dbReference>
<keyword evidence="6 17" id="KW-0597">Phosphoprotein</keyword>
<dbReference type="Pfam" id="PF01627">
    <property type="entry name" value="Hpt"/>
    <property type="match status" value="1"/>
</dbReference>
<keyword evidence="8" id="KW-0812">Transmembrane</keyword>
<dbReference type="PANTHER" id="PTHR43047:SF72">
    <property type="entry name" value="OSMOSENSING HISTIDINE PROTEIN KINASE SLN1"/>
    <property type="match status" value="1"/>
</dbReference>
<dbReference type="SUPFAM" id="SSF53850">
    <property type="entry name" value="Periplasmic binding protein-like II"/>
    <property type="match status" value="2"/>
</dbReference>
<dbReference type="GO" id="GO:0005524">
    <property type="term" value="F:ATP binding"/>
    <property type="evidence" value="ECO:0007669"/>
    <property type="project" value="UniProtKB-KW"/>
</dbReference>
<dbReference type="CDD" id="cd17546">
    <property type="entry name" value="REC_hyHK_CKI1_RcsC-like"/>
    <property type="match status" value="1"/>
</dbReference>
<evidence type="ECO:0000259" key="21">
    <source>
        <dbReference type="PROSITE" id="PS50110"/>
    </source>
</evidence>
<dbReference type="CDD" id="cd00130">
    <property type="entry name" value="PAS"/>
    <property type="match status" value="1"/>
</dbReference>
<keyword evidence="10" id="KW-0547">Nucleotide-binding</keyword>
<keyword evidence="9 19" id="KW-0732">Signal</keyword>
<dbReference type="PANTHER" id="PTHR43047">
    <property type="entry name" value="TWO-COMPONENT HISTIDINE PROTEIN KINASE"/>
    <property type="match status" value="1"/>
</dbReference>
<reference evidence="25" key="1">
    <citation type="submission" date="2024-07" db="EMBL/GenBank/DDBJ databases">
        <title>Identification and characteristics of a novel species of coltsfoot's symbiotic bacteria.</title>
        <authorList>
            <person name="Juszczyk A."/>
            <person name="Jasielczuk I."/>
            <person name="Gurgul A."/>
            <person name="Rogala M."/>
            <person name="Kowalczyk A."/>
            <person name="Szmatola T."/>
            <person name="Kosecka-Strojek M."/>
            <person name="Arent Z."/>
            <person name="Latowski D."/>
        </authorList>
    </citation>
    <scope>NUCLEOTIDE SEQUENCE</scope>
    <source>
        <strain evidence="25">Hg7Tf</strain>
    </source>
</reference>
<dbReference type="InterPro" id="IPR005467">
    <property type="entry name" value="His_kinase_dom"/>
</dbReference>
<feature type="signal peptide" evidence="19">
    <location>
        <begin position="1"/>
        <end position="21"/>
    </location>
</feature>
<dbReference type="Pfam" id="PF00512">
    <property type="entry name" value="HisKA"/>
    <property type="match status" value="1"/>
</dbReference>
<evidence type="ECO:0000256" key="9">
    <source>
        <dbReference type="ARBA" id="ARBA00022729"/>
    </source>
</evidence>
<dbReference type="GO" id="GO:0000155">
    <property type="term" value="F:phosphorelay sensor kinase activity"/>
    <property type="evidence" value="ECO:0007669"/>
    <property type="project" value="InterPro"/>
</dbReference>
<dbReference type="CDD" id="cd13707">
    <property type="entry name" value="PBP2_BvgS_D2"/>
    <property type="match status" value="1"/>
</dbReference>
<dbReference type="PROSITE" id="PS50110">
    <property type="entry name" value="RESPONSE_REGULATORY"/>
    <property type="match status" value="1"/>
</dbReference>
<keyword evidence="11" id="KW-0418">Kinase</keyword>
<dbReference type="Gene3D" id="3.30.450.20">
    <property type="entry name" value="PAS domain"/>
    <property type="match status" value="1"/>
</dbReference>
<evidence type="ECO:0000256" key="6">
    <source>
        <dbReference type="ARBA" id="ARBA00022553"/>
    </source>
</evidence>
<dbReference type="SMART" id="SM00387">
    <property type="entry name" value="HATPase_c"/>
    <property type="match status" value="1"/>
</dbReference>
<comment type="catalytic activity">
    <reaction evidence="1">
        <text>ATP + protein L-histidine = ADP + protein N-phospho-L-histidine.</text>
        <dbReference type="EC" id="2.7.13.3"/>
    </reaction>
</comment>
<dbReference type="SMART" id="SM00091">
    <property type="entry name" value="PAS"/>
    <property type="match status" value="1"/>
</dbReference>
<dbReference type="InterPro" id="IPR011006">
    <property type="entry name" value="CheY-like_superfamily"/>
</dbReference>
<dbReference type="GO" id="GO:0009927">
    <property type="term" value="F:histidine phosphotransfer kinase activity"/>
    <property type="evidence" value="ECO:0007669"/>
    <property type="project" value="TreeGrafter"/>
</dbReference>
<dbReference type="Pfam" id="PF00072">
    <property type="entry name" value="Response_reg"/>
    <property type="match status" value="1"/>
</dbReference>
<dbReference type="CDD" id="cd13705">
    <property type="entry name" value="PBP2_BvgS_D1"/>
    <property type="match status" value="1"/>
</dbReference>
<keyword evidence="14" id="KW-0902">Two-component regulatory system</keyword>
<organism evidence="25">
    <name type="scientific">Pseudomonas sp. Hg7Tf</name>
    <dbReference type="NCBI Taxonomy" id="3236988"/>
    <lineage>
        <taxon>Bacteria</taxon>
        <taxon>Pseudomonadati</taxon>
        <taxon>Pseudomonadota</taxon>
        <taxon>Gammaproteobacteria</taxon>
        <taxon>Pseudomonadales</taxon>
        <taxon>Pseudomonadaceae</taxon>
        <taxon>Pseudomonas</taxon>
    </lineage>
</organism>
<evidence type="ECO:0000256" key="7">
    <source>
        <dbReference type="ARBA" id="ARBA00022679"/>
    </source>
</evidence>
<keyword evidence="18" id="KW-0175">Coiled coil</keyword>
<dbReference type="SUPFAM" id="SSF55785">
    <property type="entry name" value="PYP-like sensor domain (PAS domain)"/>
    <property type="match status" value="1"/>
</dbReference>
<dbReference type="InterPro" id="IPR049871">
    <property type="entry name" value="BvgS-like_periplasmic2"/>
</dbReference>
<evidence type="ECO:0000256" key="16">
    <source>
        <dbReference type="PROSITE-ProRule" id="PRU00110"/>
    </source>
</evidence>
<evidence type="ECO:0000256" key="17">
    <source>
        <dbReference type="PROSITE-ProRule" id="PRU00169"/>
    </source>
</evidence>
<dbReference type="PROSITE" id="PS50894">
    <property type="entry name" value="HPT"/>
    <property type="match status" value="1"/>
</dbReference>
<dbReference type="Gene3D" id="1.10.287.130">
    <property type="match status" value="1"/>
</dbReference>
<keyword evidence="15" id="KW-0472">Membrane</keyword>
<keyword evidence="5" id="KW-0997">Cell inner membrane</keyword>
<evidence type="ECO:0000256" key="15">
    <source>
        <dbReference type="ARBA" id="ARBA00023136"/>
    </source>
</evidence>
<dbReference type="SUPFAM" id="SSF47384">
    <property type="entry name" value="Homodimeric domain of signal transducing histidine kinase"/>
    <property type="match status" value="1"/>
</dbReference>
<gene>
    <name evidence="25" type="ORF">AB4Y39_09025</name>
</gene>
<feature type="domain" description="Histidine kinase" evidence="20">
    <location>
        <begin position="713"/>
        <end position="934"/>
    </location>
</feature>
<dbReference type="InterPro" id="IPR001789">
    <property type="entry name" value="Sig_transdc_resp-reg_receiver"/>
</dbReference>
<evidence type="ECO:0000256" key="11">
    <source>
        <dbReference type="ARBA" id="ARBA00022777"/>
    </source>
</evidence>
<evidence type="ECO:0000256" key="5">
    <source>
        <dbReference type="ARBA" id="ARBA00022519"/>
    </source>
</evidence>
<dbReference type="InterPro" id="IPR008207">
    <property type="entry name" value="Sig_transdc_His_kin_Hpt_dom"/>
</dbReference>
<dbReference type="InterPro" id="IPR049870">
    <property type="entry name" value="BvgS-like_periplasmic1"/>
</dbReference>
<feature type="modified residue" description="Phosphohistidine" evidence="16">
    <location>
        <position position="1149"/>
    </location>
</feature>
<dbReference type="AlphaFoldDB" id="A0AB39I5U0"/>
<evidence type="ECO:0000313" key="25">
    <source>
        <dbReference type="EMBL" id="XDK38793.1"/>
    </source>
</evidence>
<evidence type="ECO:0000256" key="14">
    <source>
        <dbReference type="ARBA" id="ARBA00023012"/>
    </source>
</evidence>
<dbReference type="InterPro" id="IPR036641">
    <property type="entry name" value="HPT_dom_sf"/>
</dbReference>
<dbReference type="NCBIfam" id="TIGR00229">
    <property type="entry name" value="sensory_box"/>
    <property type="match status" value="1"/>
</dbReference>
<keyword evidence="4" id="KW-1003">Cell membrane</keyword>
<evidence type="ECO:0000256" key="10">
    <source>
        <dbReference type="ARBA" id="ARBA00022741"/>
    </source>
</evidence>
<dbReference type="EMBL" id="CP162607">
    <property type="protein sequence ID" value="XDK38793.1"/>
    <property type="molecule type" value="Genomic_DNA"/>
</dbReference>
<dbReference type="SUPFAM" id="SSF55874">
    <property type="entry name" value="ATPase domain of HSP90 chaperone/DNA topoisomerase II/histidine kinase"/>
    <property type="match status" value="1"/>
</dbReference>